<dbReference type="InterPro" id="IPR042100">
    <property type="entry name" value="Bug_dom1"/>
</dbReference>
<proteinExistence type="inferred from homology"/>
<organism evidence="3 4">
    <name type="scientific">Marinomonas pontica</name>
    <dbReference type="NCBI Taxonomy" id="264739"/>
    <lineage>
        <taxon>Bacteria</taxon>
        <taxon>Pseudomonadati</taxon>
        <taxon>Pseudomonadota</taxon>
        <taxon>Gammaproteobacteria</taxon>
        <taxon>Oceanospirillales</taxon>
        <taxon>Oceanospirillaceae</taxon>
        <taxon>Marinomonas</taxon>
    </lineage>
</organism>
<dbReference type="PIRSF" id="PIRSF017082">
    <property type="entry name" value="YflP"/>
    <property type="match status" value="1"/>
</dbReference>
<dbReference type="Proteomes" id="UP001307608">
    <property type="component" value="Chromosome"/>
</dbReference>
<dbReference type="PANTHER" id="PTHR42928:SF5">
    <property type="entry name" value="BLR1237 PROTEIN"/>
    <property type="match status" value="1"/>
</dbReference>
<evidence type="ECO:0008006" key="5">
    <source>
        <dbReference type="Google" id="ProtNLM"/>
    </source>
</evidence>
<evidence type="ECO:0000313" key="4">
    <source>
        <dbReference type="Proteomes" id="UP001307608"/>
    </source>
</evidence>
<dbReference type="RefSeq" id="WP_338265157.1">
    <property type="nucleotide sequence ID" value="NZ_AP027271.1"/>
</dbReference>
<reference evidence="3 4" key="1">
    <citation type="submission" date="2023-01" db="EMBL/GenBank/DDBJ databases">
        <title>Complete genome sequence of Marinomonas pontica strain 200518_36.</title>
        <authorList>
            <person name="Ueki S."/>
            <person name="Gajardo G."/>
            <person name="Maruyama F."/>
        </authorList>
    </citation>
    <scope>NUCLEOTIDE SEQUENCE [LARGE SCALE GENOMIC DNA]</scope>
    <source>
        <strain evidence="3 4">200518_36</strain>
    </source>
</reference>
<dbReference type="EMBL" id="AP027271">
    <property type="protein sequence ID" value="BDX01807.1"/>
    <property type="molecule type" value="Genomic_DNA"/>
</dbReference>
<gene>
    <name evidence="3" type="ORF">MACH16_05550</name>
</gene>
<dbReference type="Gene3D" id="3.40.190.10">
    <property type="entry name" value="Periplasmic binding protein-like II"/>
    <property type="match status" value="1"/>
</dbReference>
<protein>
    <recommendedName>
        <fullName evidence="5">Tripartite tricarboxylate transporter substrate binding protein</fullName>
    </recommendedName>
</protein>
<comment type="similarity">
    <text evidence="1">Belongs to the UPF0065 (bug) family.</text>
</comment>
<name>A0ABN6WJS5_9GAMM</name>
<dbReference type="Pfam" id="PF03401">
    <property type="entry name" value="TctC"/>
    <property type="match status" value="1"/>
</dbReference>
<sequence length="337" mass="36189">MDNTEAYNEKTTITLLAALSLSSTLSFAAYPNKDVQGIIQWGAGGSTDTVMRSISPHVEKELGTDIILTNKTGGVGAIATKYVNAKKADGYTLLMGAENPQMYKILGLSDIDYSDMIAINVLARGTPIIVANNDAPFNTMSELIEYTKAHPGEVKFGSTGAGGLTSIVTAMLDSQVKLDYISIPYNGDGPALTALQGGAIDVMPAVLGATIEQIKAGRMKAISLVDVESNKLLPDLAPITDALPGMKSYLPWGPFFGVFVKKGTPEDAVEKLQAAFQKAAYNKDFIDLMQKRGFTIMNISGEEADYFLEAYRSTSSWLVHDAGFSKFSPEEFGIRKP</sequence>
<keyword evidence="2" id="KW-0732">Signal</keyword>
<accession>A0ABN6WJS5</accession>
<evidence type="ECO:0000256" key="1">
    <source>
        <dbReference type="ARBA" id="ARBA00006987"/>
    </source>
</evidence>
<keyword evidence="4" id="KW-1185">Reference proteome</keyword>
<evidence type="ECO:0000313" key="3">
    <source>
        <dbReference type="EMBL" id="BDX01807.1"/>
    </source>
</evidence>
<feature type="signal peptide" evidence="2">
    <location>
        <begin position="1"/>
        <end position="28"/>
    </location>
</feature>
<dbReference type="SUPFAM" id="SSF53850">
    <property type="entry name" value="Periplasmic binding protein-like II"/>
    <property type="match status" value="1"/>
</dbReference>
<dbReference type="PANTHER" id="PTHR42928">
    <property type="entry name" value="TRICARBOXYLATE-BINDING PROTEIN"/>
    <property type="match status" value="1"/>
</dbReference>
<dbReference type="CDD" id="cd07012">
    <property type="entry name" value="PBP2_Bug_TTT"/>
    <property type="match status" value="1"/>
</dbReference>
<dbReference type="InterPro" id="IPR005064">
    <property type="entry name" value="BUG"/>
</dbReference>
<dbReference type="Gene3D" id="3.40.190.150">
    <property type="entry name" value="Bordetella uptake gene, domain 1"/>
    <property type="match status" value="1"/>
</dbReference>
<feature type="chain" id="PRO_5046260913" description="Tripartite tricarboxylate transporter substrate binding protein" evidence="2">
    <location>
        <begin position="29"/>
        <end position="337"/>
    </location>
</feature>
<evidence type="ECO:0000256" key="2">
    <source>
        <dbReference type="SAM" id="SignalP"/>
    </source>
</evidence>